<dbReference type="AlphaFoldDB" id="X1ENE8"/>
<comment type="caution">
    <text evidence="2">The sequence shown here is derived from an EMBL/GenBank/DDBJ whole genome shotgun (WGS) entry which is preliminary data.</text>
</comment>
<feature type="transmembrane region" description="Helical" evidence="1">
    <location>
        <begin position="12"/>
        <end position="34"/>
    </location>
</feature>
<feature type="transmembrane region" description="Helical" evidence="1">
    <location>
        <begin position="82"/>
        <end position="101"/>
    </location>
</feature>
<evidence type="ECO:0000313" key="2">
    <source>
        <dbReference type="EMBL" id="GAH34072.1"/>
    </source>
</evidence>
<proteinExistence type="predicted"/>
<dbReference type="EMBL" id="BARU01009216">
    <property type="protein sequence ID" value="GAH34072.1"/>
    <property type="molecule type" value="Genomic_DNA"/>
</dbReference>
<protein>
    <submittedName>
        <fullName evidence="2">Uncharacterized protein</fullName>
    </submittedName>
</protein>
<keyword evidence="1" id="KW-0472">Membrane</keyword>
<sequence>MIGEITSWEEVHILNVFMTSILFYLSAVGLGMWFSFGHRLSIKRNWFMWIIFPISLVYIIAYQFYGFRFIDDYGVPLLRGDYHFLVFPYSAMLVLLALRFLPQKSDWRISKSISLIGKSTYHILLTQIL</sequence>
<name>X1ENE8_9ZZZZ</name>
<reference evidence="2" key="1">
    <citation type="journal article" date="2014" name="Front. Microbiol.">
        <title>High frequency of phylogenetically diverse reductive dehalogenase-homologous genes in deep subseafloor sedimentary metagenomes.</title>
        <authorList>
            <person name="Kawai M."/>
            <person name="Futagami T."/>
            <person name="Toyoda A."/>
            <person name="Takaki Y."/>
            <person name="Nishi S."/>
            <person name="Hori S."/>
            <person name="Arai W."/>
            <person name="Tsubouchi T."/>
            <person name="Morono Y."/>
            <person name="Uchiyama I."/>
            <person name="Ito T."/>
            <person name="Fujiyama A."/>
            <person name="Inagaki F."/>
            <person name="Takami H."/>
        </authorList>
    </citation>
    <scope>NUCLEOTIDE SEQUENCE</scope>
    <source>
        <strain evidence="2">Expedition CK06-06</strain>
    </source>
</reference>
<evidence type="ECO:0000256" key="1">
    <source>
        <dbReference type="SAM" id="Phobius"/>
    </source>
</evidence>
<accession>X1ENE8</accession>
<organism evidence="2">
    <name type="scientific">marine sediment metagenome</name>
    <dbReference type="NCBI Taxonomy" id="412755"/>
    <lineage>
        <taxon>unclassified sequences</taxon>
        <taxon>metagenomes</taxon>
        <taxon>ecological metagenomes</taxon>
    </lineage>
</organism>
<keyword evidence="1" id="KW-1133">Transmembrane helix</keyword>
<feature type="non-terminal residue" evidence="2">
    <location>
        <position position="129"/>
    </location>
</feature>
<keyword evidence="1" id="KW-0812">Transmembrane</keyword>
<feature type="transmembrane region" description="Helical" evidence="1">
    <location>
        <begin position="46"/>
        <end position="70"/>
    </location>
</feature>
<gene>
    <name evidence="2" type="ORF">S03H2_17829</name>
</gene>